<dbReference type="AlphaFoldDB" id="A0A3E0GYI7"/>
<comment type="caution">
    <text evidence="1">The sequence shown here is derived from an EMBL/GenBank/DDBJ whole genome shotgun (WGS) entry which is preliminary data.</text>
</comment>
<keyword evidence="2" id="KW-1185">Reference proteome</keyword>
<protein>
    <recommendedName>
        <fullName evidence="3">Galactose oxidase-like protein</fullName>
    </recommendedName>
</protein>
<evidence type="ECO:0000313" key="2">
    <source>
        <dbReference type="Proteomes" id="UP000256269"/>
    </source>
</evidence>
<accession>A0A3E0GYI7</accession>
<dbReference type="SUPFAM" id="SSF50965">
    <property type="entry name" value="Galactose oxidase, central domain"/>
    <property type="match status" value="1"/>
</dbReference>
<evidence type="ECO:0000313" key="1">
    <source>
        <dbReference type="EMBL" id="REH34736.1"/>
    </source>
</evidence>
<name>A0A3E0GYI7_9PSEU</name>
<reference evidence="1 2" key="1">
    <citation type="submission" date="2018-08" db="EMBL/GenBank/DDBJ databases">
        <title>Genomic Encyclopedia of Archaeal and Bacterial Type Strains, Phase II (KMG-II): from individual species to whole genera.</title>
        <authorList>
            <person name="Goeker M."/>
        </authorList>
    </citation>
    <scope>NUCLEOTIDE SEQUENCE [LARGE SCALE GENOMIC DNA]</scope>
    <source>
        <strain evidence="1 2">DSM 45791</strain>
    </source>
</reference>
<dbReference type="Proteomes" id="UP000256269">
    <property type="component" value="Unassembled WGS sequence"/>
</dbReference>
<proteinExistence type="predicted"/>
<gene>
    <name evidence="1" type="ORF">BCF44_11912</name>
</gene>
<dbReference type="InterPro" id="IPR011043">
    <property type="entry name" value="Gal_Oxase/kelch_b-propeller"/>
</dbReference>
<sequence>MAAAAVLVTGTSAEAAAGLQPVPSPNVAGSDFNQLDGVSTTTSGDAWTVGFTRPAGTLTFHALAEHLVGGKWAIVPTAPVPAVDDTRLHAIAFRAATDGWAVGEDTNAAGPANIAQSMIEHWNGISWARVPSPGGEPANTRLTALAIVSATDVWAVGGSTIEHWNGVSWTVTLSALPVARLLGIAAVAANDVWVVGSNGARHPTPVIQHWDGTSWSQVPQPVTGFDSVLHSVSAVSSTDVWAVGEQNLNQTVTEHWDGKSWTLVPSPSISANSAQDTLDGVIALGRDDVWAVGQTLQGFTTDQTLALHWDGTGWQIVPSANPGPGSNALNAVAGAGAGQPLWAAGFATGGTPQFATLIETTTG</sequence>
<organism evidence="1 2">
    <name type="scientific">Kutzneria buriramensis</name>
    <dbReference type="NCBI Taxonomy" id="1045776"/>
    <lineage>
        <taxon>Bacteria</taxon>
        <taxon>Bacillati</taxon>
        <taxon>Actinomycetota</taxon>
        <taxon>Actinomycetes</taxon>
        <taxon>Pseudonocardiales</taxon>
        <taxon>Pseudonocardiaceae</taxon>
        <taxon>Kutzneria</taxon>
    </lineage>
</organism>
<evidence type="ECO:0008006" key="3">
    <source>
        <dbReference type="Google" id="ProtNLM"/>
    </source>
</evidence>
<dbReference type="EMBL" id="QUNO01000019">
    <property type="protein sequence ID" value="REH34736.1"/>
    <property type="molecule type" value="Genomic_DNA"/>
</dbReference>